<dbReference type="OrthoDB" id="2455195at2"/>
<keyword evidence="1" id="KW-0946">Virion</keyword>
<reference evidence="1" key="1">
    <citation type="submission" date="2019-11" db="EMBL/GenBank/DDBJ databases">
        <authorList>
            <person name="Li J."/>
        </authorList>
    </citation>
    <scope>NUCLEOTIDE SEQUENCE</scope>
    <source>
        <strain evidence="1">B6B</strain>
    </source>
</reference>
<protein>
    <submittedName>
        <fullName evidence="1">Spore coat protein</fullName>
    </submittedName>
</protein>
<evidence type="ECO:0000313" key="2">
    <source>
        <dbReference type="Proteomes" id="UP000799092"/>
    </source>
</evidence>
<proteinExistence type="predicted"/>
<evidence type="ECO:0000313" key="1">
    <source>
        <dbReference type="EMBL" id="MRH42445.1"/>
    </source>
</evidence>
<sequence>MRHHKPYGCPKPVETVVYPTDYNVVNKCSENDVKHVHPSHTTIANHHLQKNIHVYPHSTSVANTFNSVDLYGGAYNVPAPPRPPAVPPVGPAAGVPRPPVGPYPGAPVPPAGPGVAPGVNPFYRR</sequence>
<keyword evidence="2" id="KW-1185">Reference proteome</keyword>
<dbReference type="EMBL" id="WJNG01000005">
    <property type="protein sequence ID" value="MRH42445.1"/>
    <property type="molecule type" value="Genomic_DNA"/>
</dbReference>
<dbReference type="AlphaFoldDB" id="A0A6A8D9L2"/>
<organism evidence="1 2">
    <name type="scientific">Aquibacillus halophilus</name>
    <dbReference type="NCBI Taxonomy" id="930132"/>
    <lineage>
        <taxon>Bacteria</taxon>
        <taxon>Bacillati</taxon>
        <taxon>Bacillota</taxon>
        <taxon>Bacilli</taxon>
        <taxon>Bacillales</taxon>
        <taxon>Bacillaceae</taxon>
        <taxon>Aquibacillus</taxon>
    </lineage>
</organism>
<comment type="caution">
    <text evidence="1">The sequence shown here is derived from an EMBL/GenBank/DDBJ whole genome shotgun (WGS) entry which is preliminary data.</text>
</comment>
<dbReference type="RefSeq" id="WP_153736092.1">
    <property type="nucleotide sequence ID" value="NZ_WJNG01000005.1"/>
</dbReference>
<dbReference type="InterPro" id="IPR020108">
    <property type="entry name" value="Spore_coat_CotD"/>
</dbReference>
<keyword evidence="1" id="KW-0167">Capsid protein</keyword>
<dbReference type="Proteomes" id="UP000799092">
    <property type="component" value="Unassembled WGS sequence"/>
</dbReference>
<gene>
    <name evidence="1" type="ORF">GH741_07075</name>
</gene>
<accession>A0A6A8D9L2</accession>
<name>A0A6A8D9L2_9BACI</name>
<dbReference type="Pfam" id="PF11122">
    <property type="entry name" value="Spore-coat_CotD"/>
    <property type="match status" value="1"/>
</dbReference>